<feature type="compositionally biased region" description="Basic and acidic residues" evidence="2">
    <location>
        <begin position="1211"/>
        <end position="1228"/>
    </location>
</feature>
<organism evidence="4 5">
    <name type="scientific">Blepharisma stoltei</name>
    <dbReference type="NCBI Taxonomy" id="1481888"/>
    <lineage>
        <taxon>Eukaryota</taxon>
        <taxon>Sar</taxon>
        <taxon>Alveolata</taxon>
        <taxon>Ciliophora</taxon>
        <taxon>Postciliodesmatophora</taxon>
        <taxon>Heterotrichea</taxon>
        <taxon>Heterotrichida</taxon>
        <taxon>Blepharismidae</taxon>
        <taxon>Blepharisma</taxon>
    </lineage>
</organism>
<protein>
    <recommendedName>
        <fullName evidence="3">DUF4378 domain-containing protein</fullName>
    </recommendedName>
</protein>
<feature type="region of interest" description="Disordered" evidence="2">
    <location>
        <begin position="1308"/>
        <end position="1466"/>
    </location>
</feature>
<feature type="compositionally biased region" description="Polar residues" evidence="2">
    <location>
        <begin position="965"/>
        <end position="975"/>
    </location>
</feature>
<dbReference type="Pfam" id="PF14309">
    <property type="entry name" value="DUF4378"/>
    <property type="match status" value="1"/>
</dbReference>
<feature type="compositionally biased region" description="Polar residues" evidence="2">
    <location>
        <begin position="137"/>
        <end position="155"/>
    </location>
</feature>
<feature type="compositionally biased region" description="Basic and acidic residues" evidence="2">
    <location>
        <begin position="1441"/>
        <end position="1459"/>
    </location>
</feature>
<dbReference type="PROSITE" id="PS50096">
    <property type="entry name" value="IQ"/>
    <property type="match status" value="1"/>
</dbReference>
<feature type="region of interest" description="Disordered" evidence="2">
    <location>
        <begin position="439"/>
        <end position="495"/>
    </location>
</feature>
<sequence length="1790" mass="205711">MIQVIHTPLGEPLGQIISEIPHEKAHFTKPLRELEETQRILVSFNSRPLSAPIECKKLIPEASVHPGSSISQISVKYYKKPNQSPPQKKSPEHANLSSSPKAKYSNLKPRLNKSPSKSVPRPLLKPKEVPNKEKANKISTTKPLINKPKNPNENQKTVKPEKPKEPPQPKKEEKPKADPEKLKLILKESISKHKEQKIKEQELEMIEEEKMKQKQKEIRDFSEEAKEKLEKAKKVPFKPKIAWGADQRKFQEQDEKFREEAKKENEKKREAREKVRQEGRARIGLKELFEAKPDLEEKIRNKSKGNEEKTAKKPPKQPNEEIQAYMAEQKRLRKLRLEEEKKRKEEENRLRIAKLKELDELSRSRANVSKRSDSNPDLERRMRIIRKAKSAARRMRNGGSADYSYEEEKIEKNSEEPSEIMQQRFTDEDIYKSENLWEKKKNEVEKYSEPDRDRENIDENVAEKDSDESERYEDEYTSEEKFSVEEKVPVKDENSEINFSRDLKIQKDNLPGNSKEIGPSYQEYIINPKAIDDLKSKNQEDELKFMKKELEFFKSEQISISQAVSNRRNLQNENDFSKRKETLRNQLANLQTRLAKIVKQKNQTPVKDETKIEDDLDVKFTEFPGILNAKNWYAEAQEFDEFIQFKAARKIQALVRGYLARKDFQKKKLGIKSQKEINTDIHSILNKYYPEAYIPESSIISSYVPESMSYPATSINPTLSSNLKSISLKPEPDPIKIIEEPAEKSQLKLQNLLRNDFTDNDEYNLVNILAKELYSVEKIEEKELDIVEEPEASIHTSEEQYSSEFESEEEIKSKISEEEPARSSRIKFSDDYRLSSSKFGITESIYEEENSDIPESIYESKASKKGLISSFKGSKSEISESIYESKGVSSRRFEDSGKKYTSSSIPEDITESKGISSRRVDSLGESSKRFASSISEDIIESKKSLTSDIPEDIYESKKTLNSYISEEISDSSPTPAKSKLKQSHSSDHYSEDFESVSSSHEALVKRFESPQNIQETYEDDFESASKTELESSLKNDFQKKIEEIPAPGKFSAKQLQDQLISQIEAFDRAKNRELEAEMMVKAHRQWMEEKKKEEMMMIMKAQELYIEELKKSKQEDHDKFQQLAQFIANQQKESFSDLAAVIRQALINVPRPRTPSKKSDTSEIDYVEERKSPLRPDDYARTEYSEDFESYSDSSKQYGLKNSGRIQSPDYSKKYIEQQIKEEADRSRFSSSSSLTRSLSPQIKITPRDKLKNSDDFRASSSSIPEDIDMMASYKSSDFIEEYAALKNYASSHEVSALSKSIETEISKKEESIDESLPQYSDDFDSLSKSKQTLNEYSSDFESASQSIHPTMSSRVLTQSIKEESPGHSETDKSKEESDIDKSKDESESEKSKEESIEEFIDNYEDDFESESSSVLKSSRDKVESSSSGAKSSSVVPEESSESKKSSSVEEKVLEESNENKQSIIGESIEELSEDIQSYEYSHKFEEDKSKEEQEEEEEEMSSKESEDLENQADIITNEIFASIFEEVLENLPGFNVDELVDSLFQRVLSEALESLPVSESSIPISSPQAIPAVNTDTNSVLGYTSIILGSAHNFTLNPFTKDSIETLAMLRESNYIDHALMNPEQLLPIDLYMQLEEEKQDDDSDNAKILAQQIHNKMIFDAVNEALNRLRPHGRKGSPLPWSNVARINKTVAVGDLKNQVEGLVNSWAEIKYGQKQAGEQAVLNETEEKKKGSSADKDNSEKLLNSVIADEAEEWVDYEDAETKVKIELEQFIFDQLIEETEYILSSM</sequence>
<feature type="coiled-coil region" evidence="1">
    <location>
        <begin position="536"/>
        <end position="600"/>
    </location>
</feature>
<feature type="region of interest" description="Disordered" evidence="2">
    <location>
        <begin position="787"/>
        <end position="822"/>
    </location>
</feature>
<feature type="compositionally biased region" description="Basic and acidic residues" evidence="2">
    <location>
        <begin position="125"/>
        <end position="136"/>
    </location>
</feature>
<feature type="compositionally biased region" description="Basic and acidic residues" evidence="2">
    <location>
        <begin position="439"/>
        <end position="464"/>
    </location>
</feature>
<feature type="compositionally biased region" description="Basic and acidic residues" evidence="2">
    <location>
        <begin position="918"/>
        <end position="928"/>
    </location>
</feature>
<feature type="compositionally biased region" description="Acidic residues" evidence="2">
    <location>
        <begin position="1396"/>
        <end position="1410"/>
    </location>
</feature>
<gene>
    <name evidence="4" type="ORF">BSTOLATCC_MIC3495</name>
</gene>
<feature type="compositionally biased region" description="Basic and acidic residues" evidence="2">
    <location>
        <begin position="406"/>
        <end position="415"/>
    </location>
</feature>
<feature type="compositionally biased region" description="Basic and acidic residues" evidence="2">
    <location>
        <begin position="293"/>
        <end position="311"/>
    </location>
</feature>
<dbReference type="Pfam" id="PF00612">
    <property type="entry name" value="IQ"/>
    <property type="match status" value="1"/>
</dbReference>
<keyword evidence="1" id="KW-0175">Coiled coil</keyword>
<feature type="compositionally biased region" description="Basic and acidic residues" evidence="2">
    <location>
        <begin position="370"/>
        <end position="382"/>
    </location>
</feature>
<evidence type="ECO:0000259" key="3">
    <source>
        <dbReference type="Pfam" id="PF14309"/>
    </source>
</evidence>
<feature type="compositionally biased region" description="Basic and acidic residues" evidence="2">
    <location>
        <begin position="246"/>
        <end position="277"/>
    </location>
</feature>
<dbReference type="InterPro" id="IPR025486">
    <property type="entry name" value="DUF4378"/>
</dbReference>
<dbReference type="Proteomes" id="UP001162131">
    <property type="component" value="Unassembled WGS sequence"/>
</dbReference>
<feature type="region of interest" description="Disordered" evidence="2">
    <location>
        <begin position="1149"/>
        <end position="1262"/>
    </location>
</feature>
<feature type="region of interest" description="Disordered" evidence="2">
    <location>
        <begin position="244"/>
        <end position="277"/>
    </location>
</feature>
<feature type="domain" description="DUF4378" evidence="3">
    <location>
        <begin position="1622"/>
        <end position="1782"/>
    </location>
</feature>
<feature type="region of interest" description="Disordered" evidence="2">
    <location>
        <begin position="293"/>
        <end position="328"/>
    </location>
</feature>
<keyword evidence="5" id="KW-1185">Reference proteome</keyword>
<dbReference type="InterPro" id="IPR000048">
    <property type="entry name" value="IQ_motif_EF-hand-BS"/>
</dbReference>
<evidence type="ECO:0000313" key="5">
    <source>
        <dbReference type="Proteomes" id="UP001162131"/>
    </source>
</evidence>
<accession>A0AAU9IG80</accession>
<feature type="region of interest" description="Disordered" evidence="2">
    <location>
        <begin position="874"/>
        <end position="928"/>
    </location>
</feature>
<feature type="compositionally biased region" description="Basic and acidic residues" evidence="2">
    <location>
        <begin position="1246"/>
        <end position="1258"/>
    </location>
</feature>
<dbReference type="SMART" id="SM00015">
    <property type="entry name" value="IQ"/>
    <property type="match status" value="1"/>
</dbReference>
<feature type="compositionally biased region" description="Low complexity" evidence="2">
    <location>
        <begin position="1425"/>
        <end position="1438"/>
    </location>
</feature>
<feature type="compositionally biased region" description="Basic and acidic residues" evidence="2">
    <location>
        <begin position="1361"/>
        <end position="1395"/>
    </location>
</feature>
<feature type="compositionally biased region" description="Basic and acidic residues" evidence="2">
    <location>
        <begin position="1483"/>
        <end position="1492"/>
    </location>
</feature>
<evidence type="ECO:0000313" key="4">
    <source>
        <dbReference type="EMBL" id="CAG9311203.1"/>
    </source>
</evidence>
<comment type="caution">
    <text evidence="4">The sequence shown here is derived from an EMBL/GenBank/DDBJ whole genome shotgun (WGS) entry which is preliminary data.</text>
</comment>
<evidence type="ECO:0000256" key="2">
    <source>
        <dbReference type="SAM" id="MobiDB-lite"/>
    </source>
</evidence>
<evidence type="ECO:0000256" key="1">
    <source>
        <dbReference type="SAM" id="Coils"/>
    </source>
</evidence>
<dbReference type="EMBL" id="CAJZBQ010000004">
    <property type="protein sequence ID" value="CAG9311203.1"/>
    <property type="molecule type" value="Genomic_DNA"/>
</dbReference>
<reference evidence="4" key="1">
    <citation type="submission" date="2021-09" db="EMBL/GenBank/DDBJ databases">
        <authorList>
            <consortium name="AG Swart"/>
            <person name="Singh M."/>
            <person name="Singh A."/>
            <person name="Seah K."/>
            <person name="Emmerich C."/>
        </authorList>
    </citation>
    <scope>NUCLEOTIDE SEQUENCE</scope>
    <source>
        <strain evidence="4">ATCC30299</strain>
    </source>
</reference>
<proteinExistence type="predicted"/>
<feature type="compositionally biased region" description="Basic residues" evidence="2">
    <location>
        <begin position="383"/>
        <end position="396"/>
    </location>
</feature>
<name>A0AAU9IG80_9CILI</name>
<feature type="compositionally biased region" description="Acidic residues" evidence="2">
    <location>
        <begin position="465"/>
        <end position="477"/>
    </location>
</feature>
<feature type="compositionally biased region" description="Low complexity" evidence="2">
    <location>
        <begin position="1229"/>
        <end position="1240"/>
    </location>
</feature>
<feature type="compositionally biased region" description="Basic and acidic residues" evidence="2">
    <location>
        <begin position="810"/>
        <end position="822"/>
    </location>
</feature>
<feature type="region of interest" description="Disordered" evidence="2">
    <location>
        <begin position="356"/>
        <end position="427"/>
    </location>
</feature>
<feature type="region of interest" description="Disordered" evidence="2">
    <location>
        <begin position="1483"/>
        <end position="1511"/>
    </location>
</feature>
<feature type="compositionally biased region" description="Basic and acidic residues" evidence="2">
    <location>
        <begin position="478"/>
        <end position="495"/>
    </location>
</feature>
<feature type="region of interest" description="Disordered" evidence="2">
    <location>
        <begin position="79"/>
        <end position="181"/>
    </location>
</feature>
<feature type="compositionally biased region" description="Basic and acidic residues" evidence="2">
    <location>
        <begin position="1157"/>
        <end position="1184"/>
    </location>
</feature>
<feature type="region of interest" description="Disordered" evidence="2">
    <location>
        <begin position="965"/>
        <end position="1025"/>
    </location>
</feature>
<dbReference type="CDD" id="cd23767">
    <property type="entry name" value="IQCD"/>
    <property type="match status" value="1"/>
</dbReference>
<feature type="compositionally biased region" description="Basic and acidic residues" evidence="2">
    <location>
        <begin position="156"/>
        <end position="181"/>
    </location>
</feature>
<feature type="compositionally biased region" description="Polar residues" evidence="2">
    <location>
        <begin position="1327"/>
        <end position="1360"/>
    </location>
</feature>